<dbReference type="InterPro" id="IPR013325">
    <property type="entry name" value="RNA_pol_sigma_r2"/>
</dbReference>
<evidence type="ECO:0000256" key="4">
    <source>
        <dbReference type="ARBA" id="ARBA00023163"/>
    </source>
</evidence>
<evidence type="ECO:0000259" key="6">
    <source>
        <dbReference type="Pfam" id="PF08281"/>
    </source>
</evidence>
<dbReference type="Pfam" id="PF04542">
    <property type="entry name" value="Sigma70_r2"/>
    <property type="match status" value="1"/>
</dbReference>
<evidence type="ECO:0000256" key="2">
    <source>
        <dbReference type="ARBA" id="ARBA00023015"/>
    </source>
</evidence>
<dbReference type="GO" id="GO:0006352">
    <property type="term" value="P:DNA-templated transcription initiation"/>
    <property type="evidence" value="ECO:0007669"/>
    <property type="project" value="InterPro"/>
</dbReference>
<evidence type="ECO:0000256" key="1">
    <source>
        <dbReference type="ARBA" id="ARBA00010641"/>
    </source>
</evidence>
<evidence type="ECO:0000313" key="8">
    <source>
        <dbReference type="Proteomes" id="UP000479293"/>
    </source>
</evidence>
<comment type="caution">
    <text evidence="7">The sequence shown here is derived from an EMBL/GenBank/DDBJ whole genome shotgun (WGS) entry which is preliminary data.</text>
</comment>
<evidence type="ECO:0000256" key="3">
    <source>
        <dbReference type="ARBA" id="ARBA00023082"/>
    </source>
</evidence>
<dbReference type="SUPFAM" id="SSF88946">
    <property type="entry name" value="Sigma2 domain of RNA polymerase sigma factors"/>
    <property type="match status" value="1"/>
</dbReference>
<keyword evidence="3" id="KW-0731">Sigma factor</keyword>
<dbReference type="InterPro" id="IPR039425">
    <property type="entry name" value="RNA_pol_sigma-70-like"/>
</dbReference>
<dbReference type="RefSeq" id="WP_152757001.1">
    <property type="nucleotide sequence ID" value="NZ_WHLY01000002.1"/>
</dbReference>
<dbReference type="GO" id="GO:0016987">
    <property type="term" value="F:sigma factor activity"/>
    <property type="evidence" value="ECO:0007669"/>
    <property type="project" value="UniProtKB-KW"/>
</dbReference>
<protein>
    <submittedName>
        <fullName evidence="7">Sigma-70 family RNA polymerase sigma factor</fullName>
    </submittedName>
</protein>
<name>A0A7C9BDP9_9BACT</name>
<dbReference type="SUPFAM" id="SSF88659">
    <property type="entry name" value="Sigma3 and sigma4 domains of RNA polymerase sigma factors"/>
    <property type="match status" value="1"/>
</dbReference>
<comment type="similarity">
    <text evidence="1">Belongs to the sigma-70 factor family. ECF subfamily.</text>
</comment>
<dbReference type="Gene3D" id="1.10.10.10">
    <property type="entry name" value="Winged helix-like DNA-binding domain superfamily/Winged helix DNA-binding domain"/>
    <property type="match status" value="1"/>
</dbReference>
<keyword evidence="4" id="KW-0804">Transcription</keyword>
<keyword evidence="2" id="KW-0805">Transcription regulation</keyword>
<proteinExistence type="inferred from homology"/>
<reference evidence="7 8" key="1">
    <citation type="submission" date="2019-10" db="EMBL/GenBank/DDBJ databases">
        <title>Draft Genome Sequence of Cytophagaceae sp. SJW1-29.</title>
        <authorList>
            <person name="Choi A."/>
        </authorList>
    </citation>
    <scope>NUCLEOTIDE SEQUENCE [LARGE SCALE GENOMIC DNA]</scope>
    <source>
        <strain evidence="7 8">SJW1-29</strain>
    </source>
</reference>
<keyword evidence="8" id="KW-1185">Reference proteome</keyword>
<dbReference type="PANTHER" id="PTHR43133">
    <property type="entry name" value="RNA POLYMERASE ECF-TYPE SIGMA FACTO"/>
    <property type="match status" value="1"/>
</dbReference>
<dbReference type="Proteomes" id="UP000479293">
    <property type="component" value="Unassembled WGS sequence"/>
</dbReference>
<organism evidence="7 8">
    <name type="scientific">Salmonirosea aquatica</name>
    <dbReference type="NCBI Taxonomy" id="2654236"/>
    <lineage>
        <taxon>Bacteria</taxon>
        <taxon>Pseudomonadati</taxon>
        <taxon>Bacteroidota</taxon>
        <taxon>Cytophagia</taxon>
        <taxon>Cytophagales</taxon>
        <taxon>Spirosomataceae</taxon>
        <taxon>Salmonirosea</taxon>
    </lineage>
</organism>
<dbReference type="InterPro" id="IPR014284">
    <property type="entry name" value="RNA_pol_sigma-70_dom"/>
</dbReference>
<dbReference type="Pfam" id="PF08281">
    <property type="entry name" value="Sigma70_r4_2"/>
    <property type="match status" value="1"/>
</dbReference>
<dbReference type="AlphaFoldDB" id="A0A7C9BDP9"/>
<gene>
    <name evidence="7" type="ORF">GBK04_03855</name>
</gene>
<dbReference type="InterPro" id="IPR007627">
    <property type="entry name" value="RNA_pol_sigma70_r2"/>
</dbReference>
<feature type="domain" description="RNA polymerase sigma factor 70 region 4 type 2" evidence="6">
    <location>
        <begin position="126"/>
        <end position="176"/>
    </location>
</feature>
<dbReference type="EMBL" id="WHLY01000002">
    <property type="protein sequence ID" value="MPR32501.1"/>
    <property type="molecule type" value="Genomic_DNA"/>
</dbReference>
<dbReference type="InterPro" id="IPR036388">
    <property type="entry name" value="WH-like_DNA-bd_sf"/>
</dbReference>
<dbReference type="CDD" id="cd06171">
    <property type="entry name" value="Sigma70_r4"/>
    <property type="match status" value="1"/>
</dbReference>
<dbReference type="GO" id="GO:0003677">
    <property type="term" value="F:DNA binding"/>
    <property type="evidence" value="ECO:0007669"/>
    <property type="project" value="InterPro"/>
</dbReference>
<evidence type="ECO:0000313" key="7">
    <source>
        <dbReference type="EMBL" id="MPR32501.1"/>
    </source>
</evidence>
<dbReference type="PANTHER" id="PTHR43133:SF46">
    <property type="entry name" value="RNA POLYMERASE SIGMA-70 FACTOR ECF SUBFAMILY"/>
    <property type="match status" value="1"/>
</dbReference>
<dbReference type="InterPro" id="IPR013324">
    <property type="entry name" value="RNA_pol_sigma_r3/r4-like"/>
</dbReference>
<sequence length="201" mass="24350">MFPNSDIHNSDLWDAFRRGDRDALDRIYQEQIRSLYGYGFKLVKDKDLVEDCIQDIFVELWEKRERLGPTDCIRFYLFKVLRRTLYRRKSQEQRQPRHLFSLENAWSEESFEFRLILEQTTSRVNRSLQKALDLLSSRQREVIFLRFYDELSFEEIAETMEIDVKSVYKLTYKALDSLKKKISPRNVLISTLLLLSFLYFF</sequence>
<dbReference type="InterPro" id="IPR013249">
    <property type="entry name" value="RNA_pol_sigma70_r4_t2"/>
</dbReference>
<evidence type="ECO:0000259" key="5">
    <source>
        <dbReference type="Pfam" id="PF04542"/>
    </source>
</evidence>
<dbReference type="NCBIfam" id="TIGR02937">
    <property type="entry name" value="sigma70-ECF"/>
    <property type="match status" value="1"/>
</dbReference>
<feature type="domain" description="RNA polymerase sigma-70 region 2" evidence="5">
    <location>
        <begin position="28"/>
        <end position="94"/>
    </location>
</feature>
<dbReference type="Gene3D" id="1.10.1740.10">
    <property type="match status" value="1"/>
</dbReference>
<accession>A0A7C9BDP9</accession>